<keyword evidence="11 15" id="KW-0819">tRNA processing</keyword>
<keyword evidence="10 15" id="KW-0949">S-adenosyl-L-methionine</keyword>
<gene>
    <name evidence="15 19" type="primary">trmD</name>
    <name evidence="19" type="ORF">HCN51_40740</name>
</gene>
<evidence type="ECO:0000256" key="14">
    <source>
        <dbReference type="ARBA" id="ARBA00047783"/>
    </source>
</evidence>
<evidence type="ECO:0000256" key="3">
    <source>
        <dbReference type="ARBA" id="ARBA00007630"/>
    </source>
</evidence>
<evidence type="ECO:0000256" key="13">
    <source>
        <dbReference type="ARBA" id="ARBA00033392"/>
    </source>
</evidence>
<evidence type="ECO:0000256" key="15">
    <source>
        <dbReference type="HAMAP-Rule" id="MF_00605"/>
    </source>
</evidence>
<reference evidence="19 20" key="1">
    <citation type="submission" date="2020-03" db="EMBL/GenBank/DDBJ databases">
        <title>WGS of actinomycetes isolated from Thailand.</title>
        <authorList>
            <person name="Thawai C."/>
        </authorList>
    </citation>
    <scope>NUCLEOTIDE SEQUENCE [LARGE SCALE GENOMIC DNA]</scope>
    <source>
        <strain evidence="19 20">FMUSA5-5</strain>
    </source>
</reference>
<protein>
    <recommendedName>
        <fullName evidence="6 15">tRNA (guanine-N(1)-)-methyltransferase</fullName>
        <ecNumber evidence="5 15">2.1.1.228</ecNumber>
    </recommendedName>
    <alternativeName>
        <fullName evidence="12 15">M1G-methyltransferase</fullName>
    </alternativeName>
    <alternativeName>
        <fullName evidence="13 15">tRNA [GM37] methyltransferase</fullName>
    </alternativeName>
</protein>
<accession>A0ABX1BGI5</accession>
<dbReference type="Gene3D" id="1.10.1270.20">
    <property type="entry name" value="tRNA(m1g37)methyltransferase, domain 2"/>
    <property type="match status" value="1"/>
</dbReference>
<evidence type="ECO:0000256" key="5">
    <source>
        <dbReference type="ARBA" id="ARBA00012807"/>
    </source>
</evidence>
<dbReference type="PANTHER" id="PTHR46417:SF1">
    <property type="entry name" value="TRNA (GUANINE-N(1)-)-METHYLTRANSFERASE"/>
    <property type="match status" value="1"/>
</dbReference>
<evidence type="ECO:0000256" key="4">
    <source>
        <dbReference type="ARBA" id="ARBA00011738"/>
    </source>
</evidence>
<evidence type="ECO:0000313" key="20">
    <source>
        <dbReference type="Proteomes" id="UP000696294"/>
    </source>
</evidence>
<comment type="similarity">
    <text evidence="3 15 16">Belongs to the RNA methyltransferase TrmD family.</text>
</comment>
<feature type="compositionally biased region" description="Basic and acidic residues" evidence="17">
    <location>
        <begin position="263"/>
        <end position="283"/>
    </location>
</feature>
<keyword evidence="9 15" id="KW-0808">Transferase</keyword>
<evidence type="ECO:0000256" key="2">
    <source>
        <dbReference type="ARBA" id="ARBA00004496"/>
    </source>
</evidence>
<feature type="compositionally biased region" description="Basic and acidic residues" evidence="17">
    <location>
        <begin position="244"/>
        <end position="256"/>
    </location>
</feature>
<keyword evidence="8 15" id="KW-0489">Methyltransferase</keyword>
<dbReference type="NCBIfam" id="NF000648">
    <property type="entry name" value="PRK00026.1"/>
    <property type="match status" value="1"/>
</dbReference>
<dbReference type="GO" id="GO:0052906">
    <property type="term" value="F:tRNA (guanine(37)-N1)-methyltransferase activity"/>
    <property type="evidence" value="ECO:0007669"/>
    <property type="project" value="UniProtKB-EC"/>
</dbReference>
<sequence>MMRLDIISIFPEYFAPLDVSLIGKARERGTLDVRLHQLRDWAHDVHKTVDDTPYGGGPGMVMKPEVWGEAIDAVTEGGTPRMIVPTPSGRPFDQELAQELAGEPWLLFACGRYEGIDSRVMQEYATRMRVDEVSIGDYVLAGGEVAVLVMVEAIGRLLPGVLGNAQSAVDDSFAPGSMRNLVEGPVYTKPPVWRGHEVPAVLLSGHHGNVARWRRDEAIRRTVRNRPELAAALDPATLDKHDRKLLEELSKQDGKLSGELPEQDGKLTEEPPSQDEKPLEEPAFRLQSEDMAN</sequence>
<comment type="subunit">
    <text evidence="4 15 16">Homodimer.</text>
</comment>
<dbReference type="InterPro" id="IPR029026">
    <property type="entry name" value="tRNA_m1G_MTases_N"/>
</dbReference>
<dbReference type="EMBL" id="JAATEP010000041">
    <property type="protein sequence ID" value="NJP95690.1"/>
    <property type="molecule type" value="Genomic_DNA"/>
</dbReference>
<dbReference type="EC" id="2.1.1.228" evidence="5 15"/>
<dbReference type="PANTHER" id="PTHR46417">
    <property type="entry name" value="TRNA (GUANINE-N(1)-)-METHYLTRANSFERASE"/>
    <property type="match status" value="1"/>
</dbReference>
<proteinExistence type="inferred from homology"/>
<comment type="catalytic activity">
    <reaction evidence="14 15 16">
        <text>guanosine(37) in tRNA + S-adenosyl-L-methionine = N(1)-methylguanosine(37) in tRNA + S-adenosyl-L-homocysteine + H(+)</text>
        <dbReference type="Rhea" id="RHEA:36899"/>
        <dbReference type="Rhea" id="RHEA-COMP:10145"/>
        <dbReference type="Rhea" id="RHEA-COMP:10147"/>
        <dbReference type="ChEBI" id="CHEBI:15378"/>
        <dbReference type="ChEBI" id="CHEBI:57856"/>
        <dbReference type="ChEBI" id="CHEBI:59789"/>
        <dbReference type="ChEBI" id="CHEBI:73542"/>
        <dbReference type="ChEBI" id="CHEBI:74269"/>
        <dbReference type="EC" id="2.1.1.228"/>
    </reaction>
</comment>
<evidence type="ECO:0000256" key="12">
    <source>
        <dbReference type="ARBA" id="ARBA00029736"/>
    </source>
</evidence>
<feature type="binding site" evidence="15">
    <location>
        <position position="111"/>
    </location>
    <ligand>
        <name>S-adenosyl-L-methionine</name>
        <dbReference type="ChEBI" id="CHEBI:59789"/>
    </ligand>
</feature>
<dbReference type="PIRSF" id="PIRSF000386">
    <property type="entry name" value="tRNA_mtase"/>
    <property type="match status" value="1"/>
</dbReference>
<evidence type="ECO:0000256" key="9">
    <source>
        <dbReference type="ARBA" id="ARBA00022679"/>
    </source>
</evidence>
<dbReference type="InterPro" id="IPR029028">
    <property type="entry name" value="Alpha/beta_knot_MTases"/>
</dbReference>
<dbReference type="GO" id="GO:0032259">
    <property type="term" value="P:methylation"/>
    <property type="evidence" value="ECO:0007669"/>
    <property type="project" value="UniProtKB-KW"/>
</dbReference>
<evidence type="ECO:0000256" key="7">
    <source>
        <dbReference type="ARBA" id="ARBA00022490"/>
    </source>
</evidence>
<evidence type="ECO:0000256" key="16">
    <source>
        <dbReference type="RuleBase" id="RU003464"/>
    </source>
</evidence>
<comment type="function">
    <text evidence="1 15 16">Specifically methylates guanosine-37 in various tRNAs.</text>
</comment>
<feature type="domain" description="tRNA methyltransferase TRMD/TRM10-type" evidence="18">
    <location>
        <begin position="2"/>
        <end position="230"/>
    </location>
</feature>
<dbReference type="InterPro" id="IPR016009">
    <property type="entry name" value="tRNA_MeTrfase_TRMD/TRM10"/>
</dbReference>
<evidence type="ECO:0000256" key="1">
    <source>
        <dbReference type="ARBA" id="ARBA00002634"/>
    </source>
</evidence>
<comment type="subcellular location">
    <subcellularLocation>
        <location evidence="2 15 16">Cytoplasm</location>
    </subcellularLocation>
</comment>
<evidence type="ECO:0000256" key="6">
    <source>
        <dbReference type="ARBA" id="ARBA00014679"/>
    </source>
</evidence>
<dbReference type="SUPFAM" id="SSF75217">
    <property type="entry name" value="alpha/beta knot"/>
    <property type="match status" value="1"/>
</dbReference>
<dbReference type="Pfam" id="PF01746">
    <property type="entry name" value="tRNA_m1G_MT"/>
    <property type="match status" value="1"/>
</dbReference>
<evidence type="ECO:0000256" key="11">
    <source>
        <dbReference type="ARBA" id="ARBA00022694"/>
    </source>
</evidence>
<evidence type="ECO:0000256" key="10">
    <source>
        <dbReference type="ARBA" id="ARBA00022691"/>
    </source>
</evidence>
<organism evidence="19 20">
    <name type="scientific">Nonomuraea composti</name>
    <dbReference type="NCBI Taxonomy" id="2720023"/>
    <lineage>
        <taxon>Bacteria</taxon>
        <taxon>Bacillati</taxon>
        <taxon>Actinomycetota</taxon>
        <taxon>Actinomycetes</taxon>
        <taxon>Streptosporangiales</taxon>
        <taxon>Streptosporangiaceae</taxon>
        <taxon>Nonomuraea</taxon>
    </lineage>
</organism>
<dbReference type="CDD" id="cd18080">
    <property type="entry name" value="TrmD-like"/>
    <property type="match status" value="1"/>
</dbReference>
<dbReference type="InterPro" id="IPR023148">
    <property type="entry name" value="tRNA_m1G_MeTrfase_C_sf"/>
</dbReference>
<name>A0ABX1BGI5_9ACTN</name>
<evidence type="ECO:0000313" key="19">
    <source>
        <dbReference type="EMBL" id="NJP95690.1"/>
    </source>
</evidence>
<keyword evidence="20" id="KW-1185">Reference proteome</keyword>
<dbReference type="NCBIfam" id="TIGR00088">
    <property type="entry name" value="trmD"/>
    <property type="match status" value="1"/>
</dbReference>
<dbReference type="HAMAP" id="MF_00605">
    <property type="entry name" value="TrmD"/>
    <property type="match status" value="1"/>
</dbReference>
<evidence type="ECO:0000256" key="8">
    <source>
        <dbReference type="ARBA" id="ARBA00022603"/>
    </source>
</evidence>
<comment type="caution">
    <text evidence="19">The sequence shown here is derived from an EMBL/GenBank/DDBJ whole genome shotgun (WGS) entry which is preliminary data.</text>
</comment>
<keyword evidence="7 15" id="KW-0963">Cytoplasm</keyword>
<feature type="binding site" evidence="15">
    <location>
        <begin position="135"/>
        <end position="140"/>
    </location>
    <ligand>
        <name>S-adenosyl-L-methionine</name>
        <dbReference type="ChEBI" id="CHEBI:59789"/>
    </ligand>
</feature>
<evidence type="ECO:0000259" key="18">
    <source>
        <dbReference type="Pfam" id="PF01746"/>
    </source>
</evidence>
<dbReference type="Gene3D" id="3.40.1280.10">
    <property type="match status" value="1"/>
</dbReference>
<dbReference type="InterPro" id="IPR002649">
    <property type="entry name" value="tRNA_m1G_MeTrfase_TrmD"/>
</dbReference>
<dbReference type="Proteomes" id="UP000696294">
    <property type="component" value="Unassembled WGS sequence"/>
</dbReference>
<evidence type="ECO:0000256" key="17">
    <source>
        <dbReference type="SAM" id="MobiDB-lite"/>
    </source>
</evidence>
<feature type="region of interest" description="Disordered" evidence="17">
    <location>
        <begin position="244"/>
        <end position="293"/>
    </location>
</feature>